<feature type="domain" description="N-acetylmuramoyl-L-alanine amidase" evidence="3">
    <location>
        <begin position="72"/>
        <end position="218"/>
    </location>
</feature>
<comment type="similarity">
    <text evidence="1">Belongs to the N-acetylmuramoyl-L-alanine amidase 2 family.</text>
</comment>
<evidence type="ECO:0000313" key="5">
    <source>
        <dbReference type="EMBL" id="GAA4541588.1"/>
    </source>
</evidence>
<dbReference type="InterPro" id="IPR006311">
    <property type="entry name" value="TAT_signal"/>
</dbReference>
<dbReference type="SMART" id="SM00644">
    <property type="entry name" value="Ami_2"/>
    <property type="match status" value="1"/>
</dbReference>
<feature type="domain" description="Peptidoglycan recognition protein family" evidence="4">
    <location>
        <begin position="58"/>
        <end position="212"/>
    </location>
</feature>
<dbReference type="Pfam" id="PF01510">
    <property type="entry name" value="Amidase_2"/>
    <property type="match status" value="1"/>
</dbReference>
<evidence type="ECO:0000256" key="2">
    <source>
        <dbReference type="SAM" id="SignalP"/>
    </source>
</evidence>
<dbReference type="InterPro" id="IPR036505">
    <property type="entry name" value="Amidase/PGRP_sf"/>
</dbReference>
<dbReference type="SMART" id="SM00701">
    <property type="entry name" value="PGRP"/>
    <property type="match status" value="1"/>
</dbReference>
<dbReference type="PANTHER" id="PTHR11022">
    <property type="entry name" value="PEPTIDOGLYCAN RECOGNITION PROTEIN"/>
    <property type="match status" value="1"/>
</dbReference>
<evidence type="ECO:0000256" key="1">
    <source>
        <dbReference type="ARBA" id="ARBA00007553"/>
    </source>
</evidence>
<evidence type="ECO:0000259" key="4">
    <source>
        <dbReference type="SMART" id="SM00701"/>
    </source>
</evidence>
<dbReference type="SUPFAM" id="SSF47090">
    <property type="entry name" value="PGBD-like"/>
    <property type="match status" value="1"/>
</dbReference>
<name>A0ABP8RLJ6_9PSEU</name>
<dbReference type="InterPro" id="IPR006619">
    <property type="entry name" value="PGRP_domain_met/bac"/>
</dbReference>
<dbReference type="InterPro" id="IPR015510">
    <property type="entry name" value="PGRP"/>
</dbReference>
<evidence type="ECO:0000313" key="6">
    <source>
        <dbReference type="Proteomes" id="UP001501598"/>
    </source>
</evidence>
<evidence type="ECO:0008006" key="7">
    <source>
        <dbReference type="Google" id="ProtNLM"/>
    </source>
</evidence>
<dbReference type="InterPro" id="IPR002502">
    <property type="entry name" value="Amidase_domain"/>
</dbReference>
<comment type="caution">
    <text evidence="5">The sequence shown here is derived from an EMBL/GenBank/DDBJ whole genome shotgun (WGS) entry which is preliminary data.</text>
</comment>
<dbReference type="InterPro" id="IPR036366">
    <property type="entry name" value="PGBDSf"/>
</dbReference>
<keyword evidence="2" id="KW-0732">Signal</keyword>
<reference evidence="6" key="1">
    <citation type="journal article" date="2019" name="Int. J. Syst. Evol. Microbiol.">
        <title>The Global Catalogue of Microorganisms (GCM) 10K type strain sequencing project: providing services to taxonomists for standard genome sequencing and annotation.</title>
        <authorList>
            <consortium name="The Broad Institute Genomics Platform"/>
            <consortium name="The Broad Institute Genome Sequencing Center for Infectious Disease"/>
            <person name="Wu L."/>
            <person name="Ma J."/>
        </authorList>
    </citation>
    <scope>NUCLEOTIDE SEQUENCE [LARGE SCALE GENOMIC DNA]</scope>
    <source>
        <strain evidence="6">JCM 17906</strain>
    </source>
</reference>
<keyword evidence="6" id="KW-1185">Reference proteome</keyword>
<dbReference type="EMBL" id="BAABGT010000024">
    <property type="protein sequence ID" value="GAA4541588.1"/>
    <property type="molecule type" value="Genomic_DNA"/>
</dbReference>
<proteinExistence type="inferred from homology"/>
<gene>
    <name evidence="5" type="ORF">GCM10023175_15710</name>
</gene>
<organism evidence="5 6">
    <name type="scientific">Pseudonocardia xishanensis</name>
    <dbReference type="NCBI Taxonomy" id="630995"/>
    <lineage>
        <taxon>Bacteria</taxon>
        <taxon>Bacillati</taxon>
        <taxon>Actinomycetota</taxon>
        <taxon>Actinomycetes</taxon>
        <taxon>Pseudonocardiales</taxon>
        <taxon>Pseudonocardiaceae</taxon>
        <taxon>Pseudonocardia</taxon>
    </lineage>
</organism>
<sequence length="371" mass="39116">MRRPDVTRRGFVIGGIAAGSLLAGAGTAFARPGAGAGRDAAANAGRRTAGTTALEGGPDIVDCAGWGARPNSDIVPVWNQRPVKILVHHTASANVPETDRAAADRVARSIQNFHMDARGWLDTGQHFTISRGGFVLEGRHRSLEVLRAGRQQVEGAHCTGQNVVAVGIENEGTYIDQDPPGALWDSLRATCAYICAQYGIAPTELYGHRDFKNTICPGDRLYGMLPRLRSEVADALNQRLEGSAEKASWPLLRQGDSGEQVLAAQYLLRDAGVAVKTDGRFTPATAAALTEFQVATGAEDPNGILGGESWPVLARTVQRGESADADRAVDSLAAGNTEALPDTVDARAWQRLLGTAGAPADTSVDPEGPPR</sequence>
<dbReference type="InterPro" id="IPR036365">
    <property type="entry name" value="PGBD-like_sf"/>
</dbReference>
<protein>
    <recommendedName>
        <fullName evidence="7">N-acetylmuramoyl-L-alanine amidase</fullName>
    </recommendedName>
</protein>
<dbReference type="PANTHER" id="PTHR11022:SF41">
    <property type="entry name" value="PEPTIDOGLYCAN-RECOGNITION PROTEIN LC-RELATED"/>
    <property type="match status" value="1"/>
</dbReference>
<dbReference type="Pfam" id="PF01471">
    <property type="entry name" value="PG_binding_1"/>
    <property type="match status" value="1"/>
</dbReference>
<dbReference type="Gene3D" id="3.40.80.10">
    <property type="entry name" value="Peptidoglycan recognition protein-like"/>
    <property type="match status" value="1"/>
</dbReference>
<feature type="chain" id="PRO_5046493227" description="N-acetylmuramoyl-L-alanine amidase" evidence="2">
    <location>
        <begin position="31"/>
        <end position="371"/>
    </location>
</feature>
<dbReference type="InterPro" id="IPR002477">
    <property type="entry name" value="Peptidoglycan-bd-like"/>
</dbReference>
<dbReference type="Gene3D" id="1.10.101.10">
    <property type="entry name" value="PGBD-like superfamily/PGBD"/>
    <property type="match status" value="1"/>
</dbReference>
<accession>A0ABP8RLJ6</accession>
<feature type="signal peptide" evidence="2">
    <location>
        <begin position="1"/>
        <end position="30"/>
    </location>
</feature>
<dbReference type="SUPFAM" id="SSF55846">
    <property type="entry name" value="N-acetylmuramoyl-L-alanine amidase-like"/>
    <property type="match status" value="1"/>
</dbReference>
<dbReference type="Proteomes" id="UP001501598">
    <property type="component" value="Unassembled WGS sequence"/>
</dbReference>
<evidence type="ECO:0000259" key="3">
    <source>
        <dbReference type="SMART" id="SM00644"/>
    </source>
</evidence>
<dbReference type="CDD" id="cd06583">
    <property type="entry name" value="PGRP"/>
    <property type="match status" value="1"/>
</dbReference>
<dbReference type="PROSITE" id="PS51318">
    <property type="entry name" value="TAT"/>
    <property type="match status" value="1"/>
</dbReference>